<feature type="region of interest" description="Disordered" evidence="1">
    <location>
        <begin position="31"/>
        <end position="58"/>
    </location>
</feature>
<evidence type="ECO:0000256" key="1">
    <source>
        <dbReference type="SAM" id="MobiDB-lite"/>
    </source>
</evidence>
<sequence length="248" mass="25271">MVRVRRVGDCGVACWAVVGGVSRCPERESRSEGRESRCPEGESRSGEGESRREGCESRCGEGESRCLVRVSRSGCESRLLVGVGVCGVHTGCVGVGGVGLVWCGSLAAACDRGFRGMGGCPDSPTSVRPPLPAQNQPRVGGRCAGVGAVRVGRYGVVCRRLGCGVSDVGVSRVRCSGVVCRTLRDGVSACPGWCVGRSGAACSVFWCGVLAVAGGVSGWPERESRAGEASPVLGQASPGLRGASPVLG</sequence>
<gene>
    <name evidence="2" type="ORF">BC739_005733</name>
</gene>
<protein>
    <submittedName>
        <fullName evidence="2">Uncharacterized protein</fullName>
    </submittedName>
</protein>
<accession>A0ABR6BNN1</accession>
<dbReference type="Proteomes" id="UP000517916">
    <property type="component" value="Unassembled WGS sequence"/>
</dbReference>
<organism evidence="2 3">
    <name type="scientific">Kutzneria viridogrisea</name>
    <dbReference type="NCBI Taxonomy" id="47990"/>
    <lineage>
        <taxon>Bacteria</taxon>
        <taxon>Bacillati</taxon>
        <taxon>Actinomycetota</taxon>
        <taxon>Actinomycetes</taxon>
        <taxon>Pseudonocardiales</taxon>
        <taxon>Pseudonocardiaceae</taxon>
        <taxon>Kutzneria</taxon>
    </lineage>
</organism>
<keyword evidence="3" id="KW-1185">Reference proteome</keyword>
<evidence type="ECO:0000313" key="2">
    <source>
        <dbReference type="EMBL" id="MBA8928516.1"/>
    </source>
</evidence>
<feature type="region of interest" description="Disordered" evidence="1">
    <location>
        <begin position="227"/>
        <end position="248"/>
    </location>
</feature>
<name>A0ABR6BNN1_9PSEU</name>
<dbReference type="EMBL" id="JACJID010000004">
    <property type="protein sequence ID" value="MBA8928516.1"/>
    <property type="molecule type" value="Genomic_DNA"/>
</dbReference>
<reference evidence="2 3" key="1">
    <citation type="submission" date="2020-08" db="EMBL/GenBank/DDBJ databases">
        <title>Genomic Encyclopedia of Archaeal and Bacterial Type Strains, Phase II (KMG-II): from individual species to whole genera.</title>
        <authorList>
            <person name="Goeker M."/>
        </authorList>
    </citation>
    <scope>NUCLEOTIDE SEQUENCE [LARGE SCALE GENOMIC DNA]</scope>
    <source>
        <strain evidence="2 3">DSM 43850</strain>
    </source>
</reference>
<comment type="caution">
    <text evidence="2">The sequence shown here is derived from an EMBL/GenBank/DDBJ whole genome shotgun (WGS) entry which is preliminary data.</text>
</comment>
<proteinExistence type="predicted"/>
<evidence type="ECO:0000313" key="3">
    <source>
        <dbReference type="Proteomes" id="UP000517916"/>
    </source>
</evidence>